<organism evidence="1 2">
    <name type="scientific">Ranitomeya imitator</name>
    <name type="common">mimic poison frog</name>
    <dbReference type="NCBI Taxonomy" id="111125"/>
    <lineage>
        <taxon>Eukaryota</taxon>
        <taxon>Metazoa</taxon>
        <taxon>Chordata</taxon>
        <taxon>Craniata</taxon>
        <taxon>Vertebrata</taxon>
        <taxon>Euteleostomi</taxon>
        <taxon>Amphibia</taxon>
        <taxon>Batrachia</taxon>
        <taxon>Anura</taxon>
        <taxon>Neobatrachia</taxon>
        <taxon>Hyloidea</taxon>
        <taxon>Dendrobatidae</taxon>
        <taxon>Dendrobatinae</taxon>
        <taxon>Ranitomeya</taxon>
    </lineage>
</organism>
<evidence type="ECO:0000313" key="2">
    <source>
        <dbReference type="Proteomes" id="UP001176940"/>
    </source>
</evidence>
<evidence type="ECO:0000313" key="1">
    <source>
        <dbReference type="EMBL" id="CAJ0947677.1"/>
    </source>
</evidence>
<proteinExistence type="predicted"/>
<sequence length="253" mass="29273">MEKNVKSSLTLIFSSYGVSIFLNNHWCSVPWCDNWIQLDFNKNPITLELFPIFLSLWGEPFRNRRITFHSSLNGFVFSINCLSSKCDKVSGLSRHLGFICLCHNIWLKAKFSGRPGHFVIDSLSLCQMENFRIIAPLVDEQSLECPVYLWNLIGKIEAATEATNLGLKDLVMKNMGRRSSNRLHDIGKPMMSFKIKTFYLQFCIFYCQSSYYLMQKWHKKFDSEGNNLWAEKALPFFSLVPLGEIRVSALKNL</sequence>
<gene>
    <name evidence="1" type="ORF">RIMI_LOCUS11788974</name>
</gene>
<dbReference type="EMBL" id="CAUEEQ010027129">
    <property type="protein sequence ID" value="CAJ0947677.1"/>
    <property type="molecule type" value="Genomic_DNA"/>
</dbReference>
<dbReference type="Proteomes" id="UP001176940">
    <property type="component" value="Unassembled WGS sequence"/>
</dbReference>
<reference evidence="1" key="1">
    <citation type="submission" date="2023-07" db="EMBL/GenBank/DDBJ databases">
        <authorList>
            <person name="Stuckert A."/>
        </authorList>
    </citation>
    <scope>NUCLEOTIDE SEQUENCE</scope>
</reference>
<keyword evidence="2" id="KW-1185">Reference proteome</keyword>
<protein>
    <submittedName>
        <fullName evidence="1">Uncharacterized protein</fullName>
    </submittedName>
</protein>
<accession>A0ABN9LQ15</accession>
<comment type="caution">
    <text evidence="1">The sequence shown here is derived from an EMBL/GenBank/DDBJ whole genome shotgun (WGS) entry which is preliminary data.</text>
</comment>
<name>A0ABN9LQ15_9NEOB</name>